<reference evidence="1 2" key="1">
    <citation type="submission" date="2016-05" db="EMBL/GenBank/DDBJ databases">
        <title>Niabella ginsenosidivorans BS26 whole genome sequencing.</title>
        <authorList>
            <person name="Im W.T."/>
            <person name="Siddiqi M.Z."/>
        </authorList>
    </citation>
    <scope>NUCLEOTIDE SEQUENCE [LARGE SCALE GENOMIC DNA]</scope>
    <source>
        <strain evidence="1 2">BS26</strain>
    </source>
</reference>
<accession>A0A1A9I8F1</accession>
<dbReference type="PANTHER" id="PTHR42999:SF1">
    <property type="entry name" value="PENTAPEPTIDE REPEAT-CONTAINING PROTEIN"/>
    <property type="match status" value="1"/>
</dbReference>
<dbReference type="AlphaFoldDB" id="A0A1A9I8F1"/>
<dbReference type="Gene3D" id="2.160.20.80">
    <property type="entry name" value="E3 ubiquitin-protein ligase SopA"/>
    <property type="match status" value="1"/>
</dbReference>
<evidence type="ECO:0000313" key="1">
    <source>
        <dbReference type="EMBL" id="ANH83615.1"/>
    </source>
</evidence>
<dbReference type="Pfam" id="PF13599">
    <property type="entry name" value="Pentapeptide_4"/>
    <property type="match status" value="1"/>
</dbReference>
<dbReference type="EMBL" id="CP015772">
    <property type="protein sequence ID" value="ANH83615.1"/>
    <property type="molecule type" value="Genomic_DNA"/>
</dbReference>
<dbReference type="OrthoDB" id="67652at2"/>
<organism evidence="1 2">
    <name type="scientific">Niabella ginsenosidivorans</name>
    <dbReference type="NCBI Taxonomy" id="1176587"/>
    <lineage>
        <taxon>Bacteria</taxon>
        <taxon>Pseudomonadati</taxon>
        <taxon>Bacteroidota</taxon>
        <taxon>Chitinophagia</taxon>
        <taxon>Chitinophagales</taxon>
        <taxon>Chitinophagaceae</taxon>
        <taxon>Niabella</taxon>
    </lineage>
</organism>
<name>A0A1A9I8F1_9BACT</name>
<dbReference type="RefSeq" id="WP_067761398.1">
    <property type="nucleotide sequence ID" value="NZ_CP015772.1"/>
</dbReference>
<keyword evidence="2" id="KW-1185">Reference proteome</keyword>
<evidence type="ECO:0000313" key="2">
    <source>
        <dbReference type="Proteomes" id="UP000077667"/>
    </source>
</evidence>
<dbReference type="InterPro" id="IPR001646">
    <property type="entry name" value="5peptide_repeat"/>
</dbReference>
<gene>
    <name evidence="1" type="ORF">A8C56_00805</name>
</gene>
<sequence length="192" mass="21681">MSTYFEDLVFEKQDFTGQLFKAGDYEGCRFINCDLSKAALSYTNFIDCRFENCNLSSAAIIKTSFQDTGFSSCKMLGMHFEDANTFLFTPAFRDCVLTLCSFYGVNMKHAAFTNCILHEADFADAVCTGVVFDNCDFLHAKFENTRLDQSDLRTSFNYSIDPERNLIKKARFSFPAAAGLLDRYAIIIDGIT</sequence>
<dbReference type="STRING" id="1176587.A8C56_00805"/>
<dbReference type="KEGG" id="nia:A8C56_00805"/>
<dbReference type="SUPFAM" id="SSF141571">
    <property type="entry name" value="Pentapeptide repeat-like"/>
    <property type="match status" value="1"/>
</dbReference>
<dbReference type="PANTHER" id="PTHR42999">
    <property type="entry name" value="ANTIBIOTIC RESISTANCE PROTEIN MCBG"/>
    <property type="match status" value="1"/>
</dbReference>
<dbReference type="InterPro" id="IPR052949">
    <property type="entry name" value="PA_immunity-related"/>
</dbReference>
<protein>
    <recommendedName>
        <fullName evidence="3">MCBG-like protein</fullName>
    </recommendedName>
</protein>
<proteinExistence type="predicted"/>
<evidence type="ECO:0008006" key="3">
    <source>
        <dbReference type="Google" id="ProtNLM"/>
    </source>
</evidence>
<dbReference type="Proteomes" id="UP000077667">
    <property type="component" value="Chromosome"/>
</dbReference>